<reference evidence="3" key="1">
    <citation type="submission" date="2021-04" db="EMBL/GenBank/DDBJ databases">
        <authorList>
            <person name="Tunstrom K."/>
        </authorList>
    </citation>
    <scope>NUCLEOTIDE SEQUENCE</scope>
</reference>
<sequence length="123" mass="13336">MCRTVLILVLAVIVGCEAIVTGGDLDAIMHHLKNLYGSATSPIPNTEETVESCITSDRLPGECVIYYLCNNNNTANTDGSNVIDIRMRDGPCSSYLDTCCLSPNLRIEPGLTPDPNFQVCIQE</sequence>
<dbReference type="PROSITE" id="PS51257">
    <property type="entry name" value="PROKAR_LIPOPROTEIN"/>
    <property type="match status" value="1"/>
</dbReference>
<feature type="domain" description="PPAF-2-like Clip" evidence="2">
    <location>
        <begin position="60"/>
        <end position="100"/>
    </location>
</feature>
<keyword evidence="4" id="KW-1185">Reference proteome</keyword>
<proteinExistence type="predicted"/>
<dbReference type="Pfam" id="PF18322">
    <property type="entry name" value="CLIP_1"/>
    <property type="match status" value="1"/>
</dbReference>
<name>A0A8S3XCX2_PARAO</name>
<dbReference type="InterPro" id="IPR041515">
    <property type="entry name" value="PPAF-2-like_Clip"/>
</dbReference>
<evidence type="ECO:0000256" key="1">
    <source>
        <dbReference type="SAM" id="SignalP"/>
    </source>
</evidence>
<keyword evidence="1" id="KW-0732">Signal</keyword>
<evidence type="ECO:0000313" key="3">
    <source>
        <dbReference type="EMBL" id="CAG5017391.1"/>
    </source>
</evidence>
<evidence type="ECO:0000259" key="2">
    <source>
        <dbReference type="Pfam" id="PF18322"/>
    </source>
</evidence>
<feature type="chain" id="PRO_5035789262" evidence="1">
    <location>
        <begin position="19"/>
        <end position="123"/>
    </location>
</feature>
<dbReference type="Proteomes" id="UP000691718">
    <property type="component" value="Unassembled WGS sequence"/>
</dbReference>
<organism evidence="3 4">
    <name type="scientific">Parnassius apollo</name>
    <name type="common">Apollo butterfly</name>
    <name type="synonym">Papilio apollo</name>
    <dbReference type="NCBI Taxonomy" id="110799"/>
    <lineage>
        <taxon>Eukaryota</taxon>
        <taxon>Metazoa</taxon>
        <taxon>Ecdysozoa</taxon>
        <taxon>Arthropoda</taxon>
        <taxon>Hexapoda</taxon>
        <taxon>Insecta</taxon>
        <taxon>Pterygota</taxon>
        <taxon>Neoptera</taxon>
        <taxon>Endopterygota</taxon>
        <taxon>Lepidoptera</taxon>
        <taxon>Glossata</taxon>
        <taxon>Ditrysia</taxon>
        <taxon>Papilionoidea</taxon>
        <taxon>Papilionidae</taxon>
        <taxon>Parnassiinae</taxon>
        <taxon>Parnassini</taxon>
        <taxon>Parnassius</taxon>
        <taxon>Parnassius</taxon>
    </lineage>
</organism>
<protein>
    <submittedName>
        <fullName evidence="3">(apollo) hypothetical protein</fullName>
    </submittedName>
</protein>
<dbReference type="EMBL" id="CAJQZP010001124">
    <property type="protein sequence ID" value="CAG5017391.1"/>
    <property type="molecule type" value="Genomic_DNA"/>
</dbReference>
<dbReference type="AlphaFoldDB" id="A0A8S3XCX2"/>
<comment type="caution">
    <text evidence="3">The sequence shown here is derived from an EMBL/GenBank/DDBJ whole genome shotgun (WGS) entry which is preliminary data.</text>
</comment>
<accession>A0A8S3XCX2</accession>
<dbReference type="OrthoDB" id="6931716at2759"/>
<feature type="signal peptide" evidence="1">
    <location>
        <begin position="1"/>
        <end position="18"/>
    </location>
</feature>
<evidence type="ECO:0000313" key="4">
    <source>
        <dbReference type="Proteomes" id="UP000691718"/>
    </source>
</evidence>
<gene>
    <name evidence="3" type="ORF">PAPOLLO_LOCUS16665</name>
</gene>